<sequence length="71" mass="7691">MEKTFTVKGMTCMNCANHVKEALLKVDGVTSAKVDLEQKKATIEADSTVSDKALKDAVSDAGYKAKFGFFK</sequence>
<dbReference type="EMBL" id="FOPI01000017">
    <property type="protein sequence ID" value="SFG39925.1"/>
    <property type="molecule type" value="Genomic_DNA"/>
</dbReference>
<dbReference type="OrthoDB" id="9813965at2"/>
<dbReference type="SUPFAM" id="SSF55008">
    <property type="entry name" value="HMA, heavy metal-associated domain"/>
    <property type="match status" value="1"/>
</dbReference>
<keyword evidence="3" id="KW-0186">Copper</keyword>
<evidence type="ECO:0000256" key="2">
    <source>
        <dbReference type="ARBA" id="ARBA00022723"/>
    </source>
</evidence>
<dbReference type="InterPro" id="IPR001802">
    <property type="entry name" value="MerP/CopZ"/>
</dbReference>
<dbReference type="InterPro" id="IPR006121">
    <property type="entry name" value="HMA_dom"/>
</dbReference>
<dbReference type="GO" id="GO:0046872">
    <property type="term" value="F:metal ion binding"/>
    <property type="evidence" value="ECO:0007669"/>
    <property type="project" value="UniProtKB-KW"/>
</dbReference>
<evidence type="ECO:0000313" key="6">
    <source>
        <dbReference type="Proteomes" id="UP000182635"/>
    </source>
</evidence>
<dbReference type="InterPro" id="IPR036163">
    <property type="entry name" value="HMA_dom_sf"/>
</dbReference>
<dbReference type="InterPro" id="IPR017969">
    <property type="entry name" value="Heavy-metal-associated_CS"/>
</dbReference>
<dbReference type="Pfam" id="PF00403">
    <property type="entry name" value="HMA"/>
    <property type="match status" value="1"/>
</dbReference>
<dbReference type="PANTHER" id="PTHR46594">
    <property type="entry name" value="P-TYPE CATION-TRANSPORTING ATPASE"/>
    <property type="match status" value="1"/>
</dbReference>
<dbReference type="Gene3D" id="3.30.70.100">
    <property type="match status" value="1"/>
</dbReference>
<keyword evidence="2" id="KW-0479">Metal-binding</keyword>
<organism evidence="5 6">
    <name type="scientific">Ligilactobacillus ruminis DSM 20403 = NBRC 102161</name>
    <dbReference type="NCBI Taxonomy" id="1423798"/>
    <lineage>
        <taxon>Bacteria</taxon>
        <taxon>Bacillati</taxon>
        <taxon>Bacillota</taxon>
        <taxon>Bacilli</taxon>
        <taxon>Lactobacillales</taxon>
        <taxon>Lactobacillaceae</taxon>
        <taxon>Ligilactobacillus</taxon>
    </lineage>
</organism>
<gene>
    <name evidence="5" type="ORF">SAMN02910432_01204</name>
</gene>
<evidence type="ECO:0000256" key="1">
    <source>
        <dbReference type="ARBA" id="ARBA00015313"/>
    </source>
</evidence>
<dbReference type="PANTHER" id="PTHR46594:SF4">
    <property type="entry name" value="P-TYPE CATION-TRANSPORTING ATPASE"/>
    <property type="match status" value="1"/>
</dbReference>
<dbReference type="GeneID" id="29802689"/>
<proteinExistence type="predicted"/>
<dbReference type="PRINTS" id="PR00946">
    <property type="entry name" value="HGSCAVENGER"/>
</dbReference>
<feature type="domain" description="HMA" evidence="4">
    <location>
        <begin position="1"/>
        <end position="66"/>
    </location>
</feature>
<dbReference type="FunFam" id="3.30.70.100:FF:000005">
    <property type="entry name" value="Copper-exporting P-type ATPase A"/>
    <property type="match status" value="1"/>
</dbReference>
<accession>A0A1I2RGZ4</accession>
<dbReference type="CDD" id="cd00371">
    <property type="entry name" value="HMA"/>
    <property type="match status" value="1"/>
</dbReference>
<dbReference type="PROSITE" id="PS50846">
    <property type="entry name" value="HMA_2"/>
    <property type="match status" value="1"/>
</dbReference>
<dbReference type="PROSITE" id="PS01047">
    <property type="entry name" value="HMA_1"/>
    <property type="match status" value="1"/>
</dbReference>
<name>A0A1I2RGZ4_9LACO</name>
<reference evidence="6" key="1">
    <citation type="submission" date="2016-10" db="EMBL/GenBank/DDBJ databases">
        <authorList>
            <person name="Varghese N."/>
            <person name="Submissions S."/>
        </authorList>
    </citation>
    <scope>NUCLEOTIDE SEQUENCE [LARGE SCALE GENOMIC DNA]</scope>
    <source>
        <strain evidence="6">DSM 20403</strain>
    </source>
</reference>
<evidence type="ECO:0000313" key="5">
    <source>
        <dbReference type="EMBL" id="SFG39925.1"/>
    </source>
</evidence>
<dbReference type="RefSeq" id="WP_003693476.1">
    <property type="nucleotide sequence ID" value="NZ_AYYL01000028.1"/>
</dbReference>
<evidence type="ECO:0000256" key="3">
    <source>
        <dbReference type="ARBA" id="ARBA00023008"/>
    </source>
</evidence>
<evidence type="ECO:0000259" key="4">
    <source>
        <dbReference type="PROSITE" id="PS50846"/>
    </source>
</evidence>
<dbReference type="Proteomes" id="UP000182635">
    <property type="component" value="Unassembled WGS sequence"/>
</dbReference>
<dbReference type="AlphaFoldDB" id="A0A1I2RGZ4"/>
<protein>
    <recommendedName>
        <fullName evidence="1">Copper chaperone CopZ</fullName>
    </recommendedName>
</protein>